<evidence type="ECO:0000256" key="1">
    <source>
        <dbReference type="SAM" id="MobiDB-lite"/>
    </source>
</evidence>
<protein>
    <submittedName>
        <fullName evidence="2">Uncharacterized protein</fullName>
    </submittedName>
</protein>
<dbReference type="Proteomes" id="UP000197032">
    <property type="component" value="Unassembled WGS sequence"/>
</dbReference>
<name>A0A1Z5HX21_9FIRM</name>
<organism evidence="2 3">
    <name type="scientific">Calderihabitans maritimus</name>
    <dbReference type="NCBI Taxonomy" id="1246530"/>
    <lineage>
        <taxon>Bacteria</taxon>
        <taxon>Bacillati</taxon>
        <taxon>Bacillota</taxon>
        <taxon>Clostridia</taxon>
        <taxon>Neomoorellales</taxon>
        <taxon>Calderihabitantaceae</taxon>
        <taxon>Calderihabitans</taxon>
    </lineage>
</organism>
<reference evidence="3" key="1">
    <citation type="journal article" date="2017" name="Appl. Environ. Microbiol.">
        <title>Genomic Analysis of Calderihabitans maritimus KKC1, a Thermophilic, Hydrogenogenic, Carboxydotrophic Bacterium Isolated from Marine Sediment.</title>
        <authorList>
            <person name="Omae K."/>
            <person name="Yoneda Y."/>
            <person name="Fukuyama Y."/>
            <person name="Yoshida T."/>
            <person name="Sako Y."/>
        </authorList>
    </citation>
    <scope>NUCLEOTIDE SEQUENCE [LARGE SCALE GENOMIC DNA]</scope>
    <source>
        <strain evidence="3">KKC1</strain>
    </source>
</reference>
<feature type="non-terminal residue" evidence="2">
    <location>
        <position position="61"/>
    </location>
</feature>
<comment type="caution">
    <text evidence="2">The sequence shown here is derived from an EMBL/GenBank/DDBJ whole genome shotgun (WGS) entry which is preliminary data.</text>
</comment>
<dbReference type="EMBL" id="BDGJ01000197">
    <property type="protein sequence ID" value="GAW94083.1"/>
    <property type="molecule type" value="Genomic_DNA"/>
</dbReference>
<evidence type="ECO:0000313" key="2">
    <source>
        <dbReference type="EMBL" id="GAW94083.1"/>
    </source>
</evidence>
<accession>A0A1Z5HX21</accession>
<gene>
    <name evidence="2" type="ORF">KKC1_32000</name>
</gene>
<sequence>MFQGFQYQYGSSFSHDIAVPVPIKRAAGRRRVSILGRHSSGCTGSGKNRGYQRSIGTPGDH</sequence>
<evidence type="ECO:0000313" key="3">
    <source>
        <dbReference type="Proteomes" id="UP000197032"/>
    </source>
</evidence>
<dbReference type="AlphaFoldDB" id="A0A1Z5HX21"/>
<proteinExistence type="predicted"/>
<feature type="region of interest" description="Disordered" evidence="1">
    <location>
        <begin position="34"/>
        <end position="61"/>
    </location>
</feature>
<keyword evidence="3" id="KW-1185">Reference proteome</keyword>